<dbReference type="RefSeq" id="XP_008875417.1">
    <property type="nucleotide sequence ID" value="XM_008877195.1"/>
</dbReference>
<dbReference type="InterPro" id="IPR035959">
    <property type="entry name" value="RutC-like_sf"/>
</dbReference>
<name>A0A024TR46_9STRA</name>
<dbReference type="PANTHER" id="PTHR47328:SF1">
    <property type="entry name" value="RUTC FAMILY PROTEIN YOAB"/>
    <property type="match status" value="1"/>
</dbReference>
<dbReference type="InterPro" id="IPR006175">
    <property type="entry name" value="YjgF/YER057c/UK114"/>
</dbReference>
<organism evidence="1">
    <name type="scientific">Aphanomyces invadans</name>
    <dbReference type="NCBI Taxonomy" id="157072"/>
    <lineage>
        <taxon>Eukaryota</taxon>
        <taxon>Sar</taxon>
        <taxon>Stramenopiles</taxon>
        <taxon>Oomycota</taxon>
        <taxon>Saprolegniomycetes</taxon>
        <taxon>Saprolegniales</taxon>
        <taxon>Verrucalvaceae</taxon>
        <taxon>Aphanomyces</taxon>
    </lineage>
</organism>
<dbReference type="Gene3D" id="3.30.1330.40">
    <property type="entry name" value="RutC-like"/>
    <property type="match status" value="1"/>
</dbReference>
<gene>
    <name evidence="1" type="ORF">H310_10743</name>
</gene>
<reference evidence="1" key="1">
    <citation type="submission" date="2013-12" db="EMBL/GenBank/DDBJ databases">
        <title>The Genome Sequence of Aphanomyces invadans NJM9701.</title>
        <authorList>
            <consortium name="The Broad Institute Genomics Platform"/>
            <person name="Russ C."/>
            <person name="Tyler B."/>
            <person name="van West P."/>
            <person name="Dieguez-Uribeondo J."/>
            <person name="Young S.K."/>
            <person name="Zeng Q."/>
            <person name="Gargeya S."/>
            <person name="Fitzgerald M."/>
            <person name="Abouelleil A."/>
            <person name="Alvarado L."/>
            <person name="Chapman S.B."/>
            <person name="Gainer-Dewar J."/>
            <person name="Goldberg J."/>
            <person name="Griggs A."/>
            <person name="Gujja S."/>
            <person name="Hansen M."/>
            <person name="Howarth C."/>
            <person name="Imamovic A."/>
            <person name="Ireland A."/>
            <person name="Larimer J."/>
            <person name="McCowan C."/>
            <person name="Murphy C."/>
            <person name="Pearson M."/>
            <person name="Poon T.W."/>
            <person name="Priest M."/>
            <person name="Roberts A."/>
            <person name="Saif S."/>
            <person name="Shea T."/>
            <person name="Sykes S."/>
            <person name="Wortman J."/>
            <person name="Nusbaum C."/>
            <person name="Birren B."/>
        </authorList>
    </citation>
    <scope>NUCLEOTIDE SEQUENCE [LARGE SCALE GENOMIC DNA]</scope>
    <source>
        <strain evidence="1">NJM9701</strain>
    </source>
</reference>
<sequence length="171" mass="18652">MGRVMLMRAGRLRECMKLWPRCTSAAQGKHLRHVLLLPHAPSATAAFSSAPPVPALPIERLHKSPRFSEVVVHNRTVYLSGQLADNLDGDVRSQTAETLASIDTFLADAGTDKSKLLSVTIYLKDIRKDYADMNAEWDAWVPAGAAPARATVEAALYDDRVLVEMSAIAAL</sequence>
<dbReference type="OrthoDB" id="309640at2759"/>
<dbReference type="EMBL" id="KI913978">
    <property type="protein sequence ID" value="ETV96106.1"/>
    <property type="molecule type" value="Genomic_DNA"/>
</dbReference>
<dbReference type="STRING" id="157072.A0A024TR46"/>
<evidence type="ECO:0000313" key="1">
    <source>
        <dbReference type="EMBL" id="ETV96106.1"/>
    </source>
</evidence>
<dbReference type="InterPro" id="IPR035709">
    <property type="entry name" value="YoaB-like"/>
</dbReference>
<dbReference type="eggNOG" id="ENOG502S8BE">
    <property type="taxonomic scope" value="Eukaryota"/>
</dbReference>
<dbReference type="SUPFAM" id="SSF55298">
    <property type="entry name" value="YjgF-like"/>
    <property type="match status" value="1"/>
</dbReference>
<dbReference type="AlphaFoldDB" id="A0A024TR46"/>
<dbReference type="VEuPathDB" id="FungiDB:H310_10743"/>
<accession>A0A024TR46</accession>
<dbReference type="CDD" id="cd06150">
    <property type="entry name" value="YjgF_YER057c_UK114_like_2"/>
    <property type="match status" value="1"/>
</dbReference>
<dbReference type="Pfam" id="PF01042">
    <property type="entry name" value="Ribonuc_L-PSP"/>
    <property type="match status" value="1"/>
</dbReference>
<dbReference type="GeneID" id="20087793"/>
<proteinExistence type="predicted"/>
<protein>
    <submittedName>
        <fullName evidence="1">Uncharacterized protein</fullName>
    </submittedName>
</protein>
<dbReference type="PANTHER" id="PTHR47328">
    <property type="match status" value="1"/>
</dbReference>